<evidence type="ECO:0000256" key="4">
    <source>
        <dbReference type="ARBA" id="ARBA00022989"/>
    </source>
</evidence>
<protein>
    <submittedName>
        <fullName evidence="7">Putative ABC transport system permease protein</fullName>
    </submittedName>
</protein>
<dbReference type="PANTHER" id="PTHR30028:SF0">
    <property type="entry name" value="PROTEIN ALUMINUM SENSITIVE 3"/>
    <property type="match status" value="1"/>
</dbReference>
<evidence type="ECO:0000256" key="5">
    <source>
        <dbReference type="ARBA" id="ARBA00023136"/>
    </source>
</evidence>
<feature type="transmembrane region" description="Helical" evidence="6">
    <location>
        <begin position="96"/>
        <end position="118"/>
    </location>
</feature>
<feature type="transmembrane region" description="Helical" evidence="6">
    <location>
        <begin position="12"/>
        <end position="28"/>
    </location>
</feature>
<gene>
    <name evidence="7" type="ORF">EDD26_0126</name>
</gene>
<dbReference type="AlphaFoldDB" id="A0A3N2ANZ6"/>
<accession>A0A3N2ANZ6</accession>
<sequence>MDLGALDLASWLRTGVALVLLAAIAYVGQRMFRVEAPREAVVAILRAIVQLALLSIVLTGIIQDVRWVALGLVGMLVAAIVTAARRSGGRAAEVLLLATAITAGPLVVMLVVFGTAAIELTPQYLLAVGGIVIGNAMTMGILVQRVLHASIRDHWSEVEGWLALGATPRRSIAPLAREAVRTALLPIIDTTRTTGIVVLPGAFVGAVFAGLSPIEAGRFQLIVLAGIVAAGVVTGSILAFTAHRTPAQAPPRTLVE</sequence>
<evidence type="ECO:0000256" key="6">
    <source>
        <dbReference type="SAM" id="Phobius"/>
    </source>
</evidence>
<keyword evidence="8" id="KW-1185">Reference proteome</keyword>
<feature type="transmembrane region" description="Helical" evidence="6">
    <location>
        <begin position="40"/>
        <end position="61"/>
    </location>
</feature>
<feature type="transmembrane region" description="Helical" evidence="6">
    <location>
        <begin position="196"/>
        <end position="214"/>
    </location>
</feature>
<dbReference type="PANTHER" id="PTHR30028">
    <property type="entry name" value="UPF0014 INNER MEMBRANE PROTEIN YBBM-RELATED"/>
    <property type="match status" value="1"/>
</dbReference>
<reference evidence="7 8" key="1">
    <citation type="submission" date="2018-11" db="EMBL/GenBank/DDBJ databases">
        <title>Sequencing the genomes of 1000 actinobacteria strains.</title>
        <authorList>
            <person name="Klenk H.-P."/>
        </authorList>
    </citation>
    <scope>NUCLEOTIDE SEQUENCE [LARGE SCALE GENOMIC DNA]</scope>
    <source>
        <strain evidence="7 8">DSM 9580</strain>
    </source>
</reference>
<organism evidence="7 8">
    <name type="scientific">Agrococcus jenensis</name>
    <dbReference type="NCBI Taxonomy" id="46353"/>
    <lineage>
        <taxon>Bacteria</taxon>
        <taxon>Bacillati</taxon>
        <taxon>Actinomycetota</taxon>
        <taxon>Actinomycetes</taxon>
        <taxon>Micrococcales</taxon>
        <taxon>Microbacteriaceae</taxon>
        <taxon>Agrococcus</taxon>
    </lineage>
</organism>
<evidence type="ECO:0000256" key="2">
    <source>
        <dbReference type="ARBA" id="ARBA00005268"/>
    </source>
</evidence>
<keyword evidence="5 6" id="KW-0472">Membrane</keyword>
<keyword evidence="4 6" id="KW-1133">Transmembrane helix</keyword>
<feature type="transmembrane region" description="Helical" evidence="6">
    <location>
        <begin position="67"/>
        <end position="84"/>
    </location>
</feature>
<feature type="transmembrane region" description="Helical" evidence="6">
    <location>
        <begin position="220"/>
        <end position="242"/>
    </location>
</feature>
<dbReference type="Pfam" id="PF03649">
    <property type="entry name" value="UPF0014"/>
    <property type="match status" value="1"/>
</dbReference>
<feature type="transmembrane region" description="Helical" evidence="6">
    <location>
        <begin position="124"/>
        <end position="143"/>
    </location>
</feature>
<dbReference type="Proteomes" id="UP000275456">
    <property type="component" value="Unassembled WGS sequence"/>
</dbReference>
<dbReference type="EMBL" id="RKHJ01000001">
    <property type="protein sequence ID" value="ROR64777.1"/>
    <property type="molecule type" value="Genomic_DNA"/>
</dbReference>
<dbReference type="InterPro" id="IPR005226">
    <property type="entry name" value="UPF0014_fam"/>
</dbReference>
<comment type="caution">
    <text evidence="7">The sequence shown here is derived from an EMBL/GenBank/DDBJ whole genome shotgun (WGS) entry which is preliminary data.</text>
</comment>
<dbReference type="RefSeq" id="WP_245989685.1">
    <property type="nucleotide sequence ID" value="NZ_RKHJ01000001.1"/>
</dbReference>
<evidence type="ECO:0000256" key="3">
    <source>
        <dbReference type="ARBA" id="ARBA00022692"/>
    </source>
</evidence>
<comment type="subcellular location">
    <subcellularLocation>
        <location evidence="1">Membrane</location>
        <topology evidence="1">Multi-pass membrane protein</topology>
    </subcellularLocation>
</comment>
<keyword evidence="3 6" id="KW-0812">Transmembrane</keyword>
<dbReference type="GO" id="GO:0005886">
    <property type="term" value="C:plasma membrane"/>
    <property type="evidence" value="ECO:0007669"/>
    <property type="project" value="TreeGrafter"/>
</dbReference>
<evidence type="ECO:0000313" key="7">
    <source>
        <dbReference type="EMBL" id="ROR64777.1"/>
    </source>
</evidence>
<name>A0A3N2ANZ6_9MICO</name>
<comment type="similarity">
    <text evidence="2">Belongs to the UPF0014 family.</text>
</comment>
<evidence type="ECO:0000313" key="8">
    <source>
        <dbReference type="Proteomes" id="UP000275456"/>
    </source>
</evidence>
<evidence type="ECO:0000256" key="1">
    <source>
        <dbReference type="ARBA" id="ARBA00004141"/>
    </source>
</evidence>
<proteinExistence type="inferred from homology"/>